<evidence type="ECO:0000256" key="6">
    <source>
        <dbReference type="ARBA" id="ARBA00022840"/>
    </source>
</evidence>
<keyword evidence="6" id="KW-0067">ATP-binding</keyword>
<evidence type="ECO:0000256" key="5">
    <source>
        <dbReference type="ARBA" id="ARBA00022741"/>
    </source>
</evidence>
<dbReference type="GO" id="GO:0016887">
    <property type="term" value="F:ATP hydrolysis activity"/>
    <property type="evidence" value="ECO:0007669"/>
    <property type="project" value="InterPro"/>
</dbReference>
<dbReference type="PANTHER" id="PTHR24223">
    <property type="entry name" value="ATP-BINDING CASSETTE SUB-FAMILY C"/>
    <property type="match status" value="1"/>
</dbReference>
<dbReference type="Proteomes" id="UP000712281">
    <property type="component" value="Unassembled WGS sequence"/>
</dbReference>
<reference evidence="11" key="1">
    <citation type="submission" date="2019-12" db="EMBL/GenBank/DDBJ databases">
        <title>Genome sequencing and annotation of Brassica cretica.</title>
        <authorList>
            <person name="Studholme D.J."/>
            <person name="Sarris P.F."/>
        </authorList>
    </citation>
    <scope>NUCLEOTIDE SEQUENCE</scope>
    <source>
        <strain evidence="11">PFS-001/15</strain>
        <tissue evidence="11">Leaf</tissue>
    </source>
</reference>
<proteinExistence type="inferred from homology"/>
<dbReference type="InterPro" id="IPR050173">
    <property type="entry name" value="ABC_transporter_C-like"/>
</dbReference>
<name>A0A8S9GZ06_BRACR</name>
<dbReference type="SUPFAM" id="SSF52540">
    <property type="entry name" value="P-loop containing nucleoside triphosphate hydrolases"/>
    <property type="match status" value="1"/>
</dbReference>
<dbReference type="GO" id="GO:0008559">
    <property type="term" value="F:ABC-type xenobiotic transporter activity"/>
    <property type="evidence" value="ECO:0007669"/>
    <property type="project" value="UniProtKB-EC"/>
</dbReference>
<evidence type="ECO:0000256" key="4">
    <source>
        <dbReference type="ARBA" id="ARBA00022692"/>
    </source>
</evidence>
<keyword evidence="4" id="KW-0812">Transmembrane</keyword>
<keyword evidence="7" id="KW-1133">Transmembrane helix</keyword>
<protein>
    <recommendedName>
        <fullName evidence="2">ABC-type xenobiotic transporter</fullName>
        <ecNumber evidence="2">7.6.2.2</ecNumber>
    </recommendedName>
</protein>
<dbReference type="EC" id="7.6.2.2" evidence="2"/>
<keyword evidence="8" id="KW-0472">Membrane</keyword>
<evidence type="ECO:0000259" key="10">
    <source>
        <dbReference type="PROSITE" id="PS50893"/>
    </source>
</evidence>
<organism evidence="11 12">
    <name type="scientific">Brassica cretica</name>
    <name type="common">Mustard</name>
    <dbReference type="NCBI Taxonomy" id="69181"/>
    <lineage>
        <taxon>Eukaryota</taxon>
        <taxon>Viridiplantae</taxon>
        <taxon>Streptophyta</taxon>
        <taxon>Embryophyta</taxon>
        <taxon>Tracheophyta</taxon>
        <taxon>Spermatophyta</taxon>
        <taxon>Magnoliopsida</taxon>
        <taxon>eudicotyledons</taxon>
        <taxon>Gunneridae</taxon>
        <taxon>Pentapetalae</taxon>
        <taxon>rosids</taxon>
        <taxon>malvids</taxon>
        <taxon>Brassicales</taxon>
        <taxon>Brassicaceae</taxon>
        <taxon>Brassiceae</taxon>
        <taxon>Brassica</taxon>
    </lineage>
</organism>
<dbReference type="InterPro" id="IPR027417">
    <property type="entry name" value="P-loop_NTPase"/>
</dbReference>
<feature type="domain" description="ABC transporter" evidence="10">
    <location>
        <begin position="24"/>
        <end position="254"/>
    </location>
</feature>
<evidence type="ECO:0000256" key="7">
    <source>
        <dbReference type="ARBA" id="ARBA00022989"/>
    </source>
</evidence>
<keyword evidence="5" id="KW-0547">Nucleotide-binding</keyword>
<dbReference type="CDD" id="cd03244">
    <property type="entry name" value="ABCC_MRP_domain2"/>
    <property type="match status" value="1"/>
</dbReference>
<dbReference type="Pfam" id="PF00005">
    <property type="entry name" value="ABC_tran"/>
    <property type="match status" value="1"/>
</dbReference>
<dbReference type="InterPro" id="IPR003593">
    <property type="entry name" value="AAA+_ATPase"/>
</dbReference>
<dbReference type="GO" id="GO:0005524">
    <property type="term" value="F:ATP binding"/>
    <property type="evidence" value="ECO:0007669"/>
    <property type="project" value="UniProtKB-KW"/>
</dbReference>
<dbReference type="GO" id="GO:0016020">
    <property type="term" value="C:membrane"/>
    <property type="evidence" value="ECO:0007669"/>
    <property type="project" value="TreeGrafter"/>
</dbReference>
<evidence type="ECO:0000256" key="1">
    <source>
        <dbReference type="ARBA" id="ARBA00009726"/>
    </source>
</evidence>
<sequence length="257" mass="28010">MDVPQEEVSGSQSLSGKWPVQGLVEFHNVTMRYISTMPPALNHISFTIQGGMQVGVIGRTGAGKSSILNALLRLNPVCNGEILVDGVNINHLPVRELRTRLAVVPQSPFLFQGSLRENLDPLGMSEDWRIWEVLEKCKVKAEVESAGGLDSNVKDSFSVGQRQLLCLARALLKSSKILCLDECTANIDVHTASLLHNAISSECKGVTVITIAHRISTVLDLDSILVLDRGRLVEQGNPQLLLQDDDSAFSSFVRASK</sequence>
<dbReference type="PANTHER" id="PTHR24223:SF330">
    <property type="entry name" value="ATP-BINDING CASSETTE SUB-FAMILY C MEMBER 10"/>
    <property type="match status" value="1"/>
</dbReference>
<evidence type="ECO:0000313" key="12">
    <source>
        <dbReference type="Proteomes" id="UP000712281"/>
    </source>
</evidence>
<keyword evidence="3" id="KW-0813">Transport</keyword>
<evidence type="ECO:0000256" key="9">
    <source>
        <dbReference type="ARBA" id="ARBA00034018"/>
    </source>
</evidence>
<evidence type="ECO:0000256" key="2">
    <source>
        <dbReference type="ARBA" id="ARBA00012191"/>
    </source>
</evidence>
<dbReference type="FunFam" id="3.40.50.300:FF:000630">
    <property type="entry name" value="ATP-binding cassette (ABC) transporter, putative"/>
    <property type="match status" value="1"/>
</dbReference>
<comment type="caution">
    <text evidence="11">The sequence shown here is derived from an EMBL/GenBank/DDBJ whole genome shotgun (WGS) entry which is preliminary data.</text>
</comment>
<dbReference type="Gene3D" id="3.40.50.300">
    <property type="entry name" value="P-loop containing nucleotide triphosphate hydrolases"/>
    <property type="match status" value="1"/>
</dbReference>
<gene>
    <name evidence="11" type="ORF">F2Q68_00037116</name>
</gene>
<dbReference type="EMBL" id="QGKW02001988">
    <property type="protein sequence ID" value="KAF2549944.1"/>
    <property type="molecule type" value="Genomic_DNA"/>
</dbReference>
<evidence type="ECO:0000256" key="8">
    <source>
        <dbReference type="ARBA" id="ARBA00023136"/>
    </source>
</evidence>
<comment type="similarity">
    <text evidence="1">Belongs to the ABC transporter superfamily. ABCC family. Conjugate transporter (TC 3.A.1.208) subfamily.</text>
</comment>
<dbReference type="InterPro" id="IPR003439">
    <property type="entry name" value="ABC_transporter-like_ATP-bd"/>
</dbReference>
<evidence type="ECO:0000313" key="11">
    <source>
        <dbReference type="EMBL" id="KAF2549944.1"/>
    </source>
</evidence>
<dbReference type="PROSITE" id="PS50893">
    <property type="entry name" value="ABC_TRANSPORTER_2"/>
    <property type="match status" value="1"/>
</dbReference>
<dbReference type="PROSITE" id="PS00211">
    <property type="entry name" value="ABC_TRANSPORTER_1"/>
    <property type="match status" value="1"/>
</dbReference>
<dbReference type="SMART" id="SM00382">
    <property type="entry name" value="AAA"/>
    <property type="match status" value="1"/>
</dbReference>
<evidence type="ECO:0000256" key="3">
    <source>
        <dbReference type="ARBA" id="ARBA00022448"/>
    </source>
</evidence>
<accession>A0A8S9GZ06</accession>
<dbReference type="AlphaFoldDB" id="A0A8S9GZ06"/>
<comment type="catalytic activity">
    <reaction evidence="9">
        <text>ATP + H2O + xenobioticSide 1 = ADP + phosphate + xenobioticSide 2.</text>
        <dbReference type="EC" id="7.6.2.2"/>
    </reaction>
</comment>
<dbReference type="InterPro" id="IPR017871">
    <property type="entry name" value="ABC_transporter-like_CS"/>
</dbReference>